<gene>
    <name evidence="1" type="ORF">BJ981_000800</name>
</gene>
<evidence type="ECO:0000313" key="2">
    <source>
        <dbReference type="Proteomes" id="UP000588112"/>
    </source>
</evidence>
<keyword evidence="2" id="KW-1185">Reference proteome</keyword>
<dbReference type="Proteomes" id="UP000588112">
    <property type="component" value="Unassembled WGS sequence"/>
</dbReference>
<name>A0A7W9DN66_9ACTN</name>
<comment type="caution">
    <text evidence="1">The sequence shown here is derived from an EMBL/GenBank/DDBJ whole genome shotgun (WGS) entry which is preliminary data.</text>
</comment>
<dbReference type="RefSeq" id="WP_184608369.1">
    <property type="nucleotide sequence ID" value="NZ_BOOS01000078.1"/>
</dbReference>
<sequence>MAGATRLRRAGHALAALAVGAAAVYAHTFVMDKKRLDAPLTAMAAAGAAASTGRFAARLDGVVAARSLRLVTTGADADTGGTTIKESTSIGTRDLFLVATVGATSPKDPTYLPTAWLRTRDGIEYASSDRPGEAFTPRRPAQHGWWATLTFVFEVPPEAVPGASVVITAPSTNGIYDDVYPDRYDQLLPEVRLPLTAGDAATRRLLADVKTSWQLTARG</sequence>
<accession>A0A7W9DN66</accession>
<protein>
    <submittedName>
        <fullName evidence="1">Uncharacterized protein</fullName>
    </submittedName>
</protein>
<reference evidence="1 2" key="1">
    <citation type="submission" date="2020-08" db="EMBL/GenBank/DDBJ databases">
        <title>Sequencing the genomes of 1000 actinobacteria strains.</title>
        <authorList>
            <person name="Klenk H.-P."/>
        </authorList>
    </citation>
    <scope>NUCLEOTIDE SEQUENCE [LARGE SCALE GENOMIC DNA]</scope>
    <source>
        <strain evidence="1 2">DSM 45790</strain>
    </source>
</reference>
<organism evidence="1 2">
    <name type="scientific">Sphaerisporangium krabiense</name>
    <dbReference type="NCBI Taxonomy" id="763782"/>
    <lineage>
        <taxon>Bacteria</taxon>
        <taxon>Bacillati</taxon>
        <taxon>Actinomycetota</taxon>
        <taxon>Actinomycetes</taxon>
        <taxon>Streptosporangiales</taxon>
        <taxon>Streptosporangiaceae</taxon>
        <taxon>Sphaerisporangium</taxon>
    </lineage>
</organism>
<dbReference type="AlphaFoldDB" id="A0A7W9DN66"/>
<proteinExistence type="predicted"/>
<evidence type="ECO:0000313" key="1">
    <source>
        <dbReference type="EMBL" id="MBB5625101.1"/>
    </source>
</evidence>
<dbReference type="EMBL" id="JACHBR010000001">
    <property type="protein sequence ID" value="MBB5625101.1"/>
    <property type="molecule type" value="Genomic_DNA"/>
</dbReference>